<dbReference type="PATRIC" id="fig|1195236.3.peg.4151"/>
<gene>
    <name evidence="1" type="ORF">CTER_3940</name>
</gene>
<organism evidence="1 2">
    <name type="scientific">Ruminiclostridium cellobioparum subsp. termitidis CT1112</name>
    <dbReference type="NCBI Taxonomy" id="1195236"/>
    <lineage>
        <taxon>Bacteria</taxon>
        <taxon>Bacillati</taxon>
        <taxon>Bacillota</taxon>
        <taxon>Clostridia</taxon>
        <taxon>Eubacteriales</taxon>
        <taxon>Oscillospiraceae</taxon>
        <taxon>Ruminiclostridium</taxon>
    </lineage>
</organism>
<dbReference type="InterPro" id="IPR036390">
    <property type="entry name" value="WH_DNA-bd_sf"/>
</dbReference>
<dbReference type="AlphaFoldDB" id="S0FGR6"/>
<evidence type="ECO:0000313" key="2">
    <source>
        <dbReference type="Proteomes" id="UP000014155"/>
    </source>
</evidence>
<dbReference type="EMBL" id="AORV01000056">
    <property type="protein sequence ID" value="EMS70377.1"/>
    <property type="molecule type" value="Genomic_DNA"/>
</dbReference>
<proteinExistence type="predicted"/>
<dbReference type="SUPFAM" id="SSF46785">
    <property type="entry name" value="Winged helix' DNA-binding domain"/>
    <property type="match status" value="1"/>
</dbReference>
<sequence length="167" mass="19331">MDKKHIVLNEIRKNPKITQRELSKILQCSLGSINLLLSKMVNEGLIKIKRMPMNRIRYILTPNGVLEKLQKTSKYIKSNYNFIINIQETIRMTLEDLTNEYGDITVVLEDDEISELVKLSIGENDKVNLIRHGETIGEFKTVVALDINTYNVLKSKYKRVVNLIELI</sequence>
<dbReference type="InterPro" id="IPR036388">
    <property type="entry name" value="WH-like_DNA-bd_sf"/>
</dbReference>
<dbReference type="Gene3D" id="1.10.10.10">
    <property type="entry name" value="Winged helix-like DNA-binding domain superfamily/Winged helix DNA-binding domain"/>
    <property type="match status" value="1"/>
</dbReference>
<protein>
    <submittedName>
        <fullName evidence="1">Uncharacterized protein</fullName>
    </submittedName>
</protein>
<reference evidence="1 2" key="1">
    <citation type="journal article" date="2013" name="Genome Announc.">
        <title>Draft Genome Sequence of the Cellulolytic, Mesophilic, Anaerobic Bacterium Clostridium termitidis Strain CT1112 (DSM 5398).</title>
        <authorList>
            <person name="Lal S."/>
            <person name="Ramachandran U."/>
            <person name="Zhang X."/>
            <person name="Munir R."/>
            <person name="Sparling R."/>
            <person name="Levin D.B."/>
        </authorList>
    </citation>
    <scope>NUCLEOTIDE SEQUENCE [LARGE SCALE GENOMIC DNA]</scope>
    <source>
        <strain evidence="1 2">CT1112</strain>
    </source>
</reference>
<dbReference type="STRING" id="1195236.CTER_3940"/>
<keyword evidence="2" id="KW-1185">Reference proteome</keyword>
<dbReference type="RefSeq" id="WP_004628650.1">
    <property type="nucleotide sequence ID" value="NZ_AORV01000056.1"/>
</dbReference>
<comment type="caution">
    <text evidence="1">The sequence shown here is derived from an EMBL/GenBank/DDBJ whole genome shotgun (WGS) entry which is preliminary data.</text>
</comment>
<dbReference type="Pfam" id="PF13412">
    <property type="entry name" value="HTH_24"/>
    <property type="match status" value="1"/>
</dbReference>
<dbReference type="eggNOG" id="COG1846">
    <property type="taxonomic scope" value="Bacteria"/>
</dbReference>
<evidence type="ECO:0000313" key="1">
    <source>
        <dbReference type="EMBL" id="EMS70377.1"/>
    </source>
</evidence>
<dbReference type="Proteomes" id="UP000014155">
    <property type="component" value="Unassembled WGS sequence"/>
</dbReference>
<name>S0FGR6_RUMCE</name>
<accession>S0FGR6</accession>